<evidence type="ECO:0000259" key="5">
    <source>
        <dbReference type="Pfam" id="PF13657"/>
    </source>
</evidence>
<keyword evidence="7" id="KW-1185">Reference proteome</keyword>
<dbReference type="AlphaFoldDB" id="A0A9J6PSK3"/>
<dbReference type="GO" id="GO:0005829">
    <property type="term" value="C:cytosol"/>
    <property type="evidence" value="ECO:0007669"/>
    <property type="project" value="TreeGrafter"/>
</dbReference>
<dbReference type="InterPro" id="IPR052028">
    <property type="entry name" value="HipA_Ser/Thr_kinase"/>
</dbReference>
<dbReference type="RefSeq" id="WP_271281090.1">
    <property type="nucleotide sequence ID" value="NZ_JAMGZK010000037.1"/>
</dbReference>
<dbReference type="Pfam" id="PF13657">
    <property type="entry name" value="Couple_hipA"/>
    <property type="match status" value="1"/>
</dbReference>
<reference evidence="6" key="1">
    <citation type="submission" date="2022-05" db="EMBL/GenBank/DDBJ databases">
        <title>Description of a novel species of Leclercia; Leclercia tamurae and the Proposal for a Novel Genus Silvania gen. nov. Containing Two Novel Species Silvania hatchlandensis sp. nov. and Silvania confinis sp. nov. Isolated from the Rhizosphere of Oak.</title>
        <authorList>
            <person name="Maddock D.W."/>
            <person name="Brady C.L."/>
            <person name="Denman S."/>
            <person name="Arnold D."/>
        </authorList>
    </citation>
    <scope>NUCLEOTIDE SEQUENCE</scope>
    <source>
        <strain evidence="6">H19S6</strain>
    </source>
</reference>
<dbReference type="EMBL" id="JAMGZK010000037">
    <property type="protein sequence ID" value="MCU6663343.1"/>
    <property type="molecule type" value="Genomic_DNA"/>
</dbReference>
<protein>
    <submittedName>
        <fullName evidence="6">Type II toxin-antitoxin system HipA family toxin</fullName>
    </submittedName>
</protein>
<dbReference type="InterPro" id="IPR017508">
    <property type="entry name" value="HipA_N1"/>
</dbReference>
<dbReference type="GO" id="GO:0004674">
    <property type="term" value="F:protein serine/threonine kinase activity"/>
    <property type="evidence" value="ECO:0007669"/>
    <property type="project" value="TreeGrafter"/>
</dbReference>
<dbReference type="PANTHER" id="PTHR37419">
    <property type="entry name" value="SERINE/THREONINE-PROTEIN KINASE TOXIN HIPA"/>
    <property type="match status" value="1"/>
</dbReference>
<dbReference type="CDD" id="cd17808">
    <property type="entry name" value="HipA_Ec_like"/>
    <property type="match status" value="1"/>
</dbReference>
<evidence type="ECO:0000313" key="7">
    <source>
        <dbReference type="Proteomes" id="UP001063816"/>
    </source>
</evidence>
<evidence type="ECO:0000256" key="3">
    <source>
        <dbReference type="ARBA" id="ARBA00022777"/>
    </source>
</evidence>
<keyword evidence="2" id="KW-0808">Transferase</keyword>
<accession>A0A9J6PSK3</accession>
<sequence>MRAQSLTVAMNGEVVGTLYRDSSGAMSFQYTPGWLSEPGSRAISLSLPLQHSRIRGKQVYNFFSNLLPDSEAILARMQARFQIETAHPFDLLASVGRDCVGAIQLYPPGLDIPSVMEIVAEPLDEQQIESILKGYQMSPLGMTEEGADFRISLAGAQEKTALLWYQNRWQRPQGSTPTSHIFKLPIGRIEQNNIDLSESCENEWLCMRIAKAFGFPVAPTEMARFGQTKVLVVERFDRRWARSGWLMRLPQEDFCQALGVSPALKYESHGGPGIADAMKLLLGSRLAAQDREMFFKSQILFWMLAAIDGHGKNFSLFIEADSSFRMTPLYDVISAFPLFADGGIQARKAKMAMALQGKNRQYHFAMIQPRHFISTAAHAGFSPELAERAMQEMANRTEEVIAQVTAELPADFPTPVREAIFSGLASQAARILRGTA</sequence>
<comment type="caution">
    <text evidence="6">The sequence shown here is derived from an EMBL/GenBank/DDBJ whole genome shotgun (WGS) entry which is preliminary data.</text>
</comment>
<proteinExistence type="inferred from homology"/>
<name>A0A9J6PSK3_9ENTR</name>
<dbReference type="PANTHER" id="PTHR37419:SF1">
    <property type="entry name" value="SERINE_THREONINE-PROTEIN KINASE TOXIN HIPA"/>
    <property type="match status" value="1"/>
</dbReference>
<keyword evidence="3" id="KW-0418">Kinase</keyword>
<organism evidence="6 7">
    <name type="scientific">Silvania hatchlandensis</name>
    <dbReference type="NCBI Taxonomy" id="2926469"/>
    <lineage>
        <taxon>Bacteria</taxon>
        <taxon>Pseudomonadati</taxon>
        <taxon>Pseudomonadota</taxon>
        <taxon>Gammaproteobacteria</taxon>
        <taxon>Enterobacterales</taxon>
        <taxon>Enterobacteriaceae</taxon>
        <taxon>Silvania</taxon>
    </lineage>
</organism>
<dbReference type="Proteomes" id="UP001063816">
    <property type="component" value="Unassembled WGS sequence"/>
</dbReference>
<gene>
    <name evidence="6" type="ORF">M8014_03160</name>
</gene>
<evidence type="ECO:0000256" key="1">
    <source>
        <dbReference type="ARBA" id="ARBA00010164"/>
    </source>
</evidence>
<evidence type="ECO:0000259" key="4">
    <source>
        <dbReference type="Pfam" id="PF07804"/>
    </source>
</evidence>
<feature type="domain" description="HipA N-terminal subdomain 1" evidence="5">
    <location>
        <begin position="6"/>
        <end position="105"/>
    </location>
</feature>
<dbReference type="Pfam" id="PF07804">
    <property type="entry name" value="HipA_C"/>
    <property type="match status" value="1"/>
</dbReference>
<dbReference type="InterPro" id="IPR012893">
    <property type="entry name" value="HipA-like_C"/>
</dbReference>
<evidence type="ECO:0000256" key="2">
    <source>
        <dbReference type="ARBA" id="ARBA00022679"/>
    </source>
</evidence>
<comment type="similarity">
    <text evidence="1">Belongs to the HipA Ser/Thr kinase family.</text>
</comment>
<dbReference type="NCBIfam" id="TIGR03071">
    <property type="entry name" value="couple_hipA"/>
    <property type="match status" value="1"/>
</dbReference>
<evidence type="ECO:0000313" key="6">
    <source>
        <dbReference type="EMBL" id="MCU6663343.1"/>
    </source>
</evidence>
<feature type="domain" description="HipA-like C-terminal" evidence="4">
    <location>
        <begin position="151"/>
        <end position="399"/>
    </location>
</feature>